<gene>
    <name evidence="2" type="ORF">GCM10008937_28690</name>
</gene>
<feature type="region of interest" description="Disordered" evidence="1">
    <location>
        <begin position="69"/>
        <end position="138"/>
    </location>
</feature>
<feature type="compositionally biased region" description="Basic and acidic residues" evidence="1">
    <location>
        <begin position="116"/>
        <end position="127"/>
    </location>
</feature>
<keyword evidence="3" id="KW-1185">Reference proteome</keyword>
<feature type="region of interest" description="Disordered" evidence="1">
    <location>
        <begin position="1"/>
        <end position="31"/>
    </location>
</feature>
<dbReference type="EMBL" id="BAAADB010000029">
    <property type="protein sequence ID" value="GAA0519350.1"/>
    <property type="molecule type" value="Genomic_DNA"/>
</dbReference>
<comment type="caution">
    <text evidence="2">The sequence shown here is derived from an EMBL/GenBank/DDBJ whole genome shotgun (WGS) entry which is preliminary data.</text>
</comment>
<accession>A0ABP3MFR8</accession>
<reference evidence="3" key="1">
    <citation type="journal article" date="2019" name="Int. J. Syst. Evol. Microbiol.">
        <title>The Global Catalogue of Microorganisms (GCM) 10K type strain sequencing project: providing services to taxonomists for standard genome sequencing and annotation.</title>
        <authorList>
            <consortium name="The Broad Institute Genomics Platform"/>
            <consortium name="The Broad Institute Genome Sequencing Center for Infectious Disease"/>
            <person name="Wu L."/>
            <person name="Ma J."/>
        </authorList>
    </citation>
    <scope>NUCLEOTIDE SEQUENCE [LARGE SCALE GENOMIC DNA]</scope>
    <source>
        <strain evidence="3">JCM 14368</strain>
    </source>
</reference>
<protein>
    <submittedName>
        <fullName evidence="2">Uncharacterized protein</fullName>
    </submittedName>
</protein>
<sequence length="138" mass="15036">MSPREVQARPPRATLDTMTGPTPTPPRDPQAEAEFTRKMILGILSTLEHKGLLSKAEVDGIIRAARHAAYPTPPRRTPGPAAPGTQWVKPGQPHQPMDRTTPVAIPNVQRAAPPRDQPKDKPAEETPKAPPVIDFDLQ</sequence>
<evidence type="ECO:0000256" key="1">
    <source>
        <dbReference type="SAM" id="MobiDB-lite"/>
    </source>
</evidence>
<dbReference type="Proteomes" id="UP001500191">
    <property type="component" value="Unassembled WGS sequence"/>
</dbReference>
<proteinExistence type="predicted"/>
<organism evidence="2 3">
    <name type="scientific">Deinococcus depolymerans</name>
    <dbReference type="NCBI Taxonomy" id="392408"/>
    <lineage>
        <taxon>Bacteria</taxon>
        <taxon>Thermotogati</taxon>
        <taxon>Deinococcota</taxon>
        <taxon>Deinococci</taxon>
        <taxon>Deinococcales</taxon>
        <taxon>Deinococcaceae</taxon>
        <taxon>Deinococcus</taxon>
    </lineage>
</organism>
<evidence type="ECO:0000313" key="2">
    <source>
        <dbReference type="EMBL" id="GAA0519350.1"/>
    </source>
</evidence>
<name>A0ABP3MFR8_9DEIO</name>
<feature type="compositionally biased region" description="Pro residues" evidence="1">
    <location>
        <begin position="71"/>
        <end position="81"/>
    </location>
</feature>
<evidence type="ECO:0000313" key="3">
    <source>
        <dbReference type="Proteomes" id="UP001500191"/>
    </source>
</evidence>